<feature type="domain" description="Peptidase S9A N-terminal" evidence="8">
    <location>
        <begin position="33"/>
        <end position="418"/>
    </location>
</feature>
<name>A0ABX1WWH3_9BACT</name>
<evidence type="ECO:0000259" key="8">
    <source>
        <dbReference type="Pfam" id="PF02897"/>
    </source>
</evidence>
<proteinExistence type="inferred from homology"/>
<dbReference type="InterPro" id="IPR029058">
    <property type="entry name" value="AB_hydrolase_fold"/>
</dbReference>
<dbReference type="Gene3D" id="2.130.10.120">
    <property type="entry name" value="Prolyl oligopeptidase, N-terminal domain"/>
    <property type="match status" value="1"/>
</dbReference>
<evidence type="ECO:0000256" key="3">
    <source>
        <dbReference type="ARBA" id="ARBA00011897"/>
    </source>
</evidence>
<comment type="similarity">
    <text evidence="2">Belongs to the peptidase S9A family.</text>
</comment>
<evidence type="ECO:0000256" key="2">
    <source>
        <dbReference type="ARBA" id="ARBA00005228"/>
    </source>
</evidence>
<dbReference type="PANTHER" id="PTHR42881:SF2">
    <property type="entry name" value="PROLYL ENDOPEPTIDASE"/>
    <property type="match status" value="1"/>
</dbReference>
<evidence type="ECO:0000256" key="4">
    <source>
        <dbReference type="ARBA" id="ARBA00022670"/>
    </source>
</evidence>
<dbReference type="EC" id="3.4.21.26" evidence="3"/>
<sequence>MIKPLTRLLSFLCLVCGTEQIKAQALEYPTCPKHTVTDTFFNQYLVTENYRWLEDVRSQNVIDWINAENKMSSKFLTKASAKYNSKALIQKYAHVDGFHAVKSGKYYFAKYVRNKMANAALYLGESPNSIDQVIVDPNFKNGKDNVSLAGYSVSKNSNYLAYAITRNGTDWREIKVVSLPSGNEKGDHIKGVKYSSLAWKDDGFFYSRYPNKGEFYTAIGEEVYYHKLGESQDQDKLIFKRKDPTNKFSFQTTSNERYFILQEETRTCFNYFFIDYESENPYLRPLLMKQRRSISFIDSQDGKLIALAGEKSNGRSVVEIDPYNPYQWRQIVAPLQNGVLLNCYVKTDRLLLSYQTNQHPILKVFDYSGKQLFNMDFPNGSSIYGFSGEKEDENLIFYREQYTMPSISYHFNIKTFEVKYGEAVNITFNFKNYVTESVTYAINDSISIPMNLVYKKGLKRDGNNPCLLKAYGGFGSISSPDFDPGIVYFIEKGGVYAFANVRGGGDLGLEWSMAGKRLQKQNTFDDFNAAAEYLIKEKYTSPSKLAITGASHGGLVVAAAAIQRPDLYKAVIPVVGVTDMLRLEHFTVGVLHRDEFGTVADSTDFVNLRSYSPLHNINKDVNYPSMLVMTSENDDRVPPLHSYKFVAELQNREAQKNPILLRVEKDAGHYGGTNYTSRVQFKANLYDYILKTLEE</sequence>
<dbReference type="InterPro" id="IPR002471">
    <property type="entry name" value="Pept_S9_AS"/>
</dbReference>
<organism evidence="9 10">
    <name type="scientific">Marinifilum caeruleilacunae</name>
    <dbReference type="NCBI Taxonomy" id="2499076"/>
    <lineage>
        <taxon>Bacteria</taxon>
        <taxon>Pseudomonadati</taxon>
        <taxon>Bacteroidota</taxon>
        <taxon>Bacteroidia</taxon>
        <taxon>Marinilabiliales</taxon>
        <taxon>Marinifilaceae</taxon>
    </lineage>
</organism>
<gene>
    <name evidence="9" type="ORF">ELS83_11285</name>
</gene>
<keyword evidence="6" id="KW-0720">Serine protease</keyword>
<evidence type="ECO:0000313" key="9">
    <source>
        <dbReference type="EMBL" id="NOU60407.1"/>
    </source>
</evidence>
<evidence type="ECO:0000256" key="1">
    <source>
        <dbReference type="ARBA" id="ARBA00001070"/>
    </source>
</evidence>
<accession>A0ABX1WWH3</accession>
<dbReference type="EMBL" id="RZNH01000017">
    <property type="protein sequence ID" value="NOU60407.1"/>
    <property type="molecule type" value="Genomic_DNA"/>
</dbReference>
<keyword evidence="4" id="KW-0645">Protease</keyword>
<reference evidence="9 10" key="1">
    <citation type="submission" date="2018-12" db="EMBL/GenBank/DDBJ databases">
        <title>Marinifilum JC070 sp. nov., a marine bacterium isolated from Yongle Blue Hole in the South China Sea.</title>
        <authorList>
            <person name="Fu T."/>
        </authorList>
    </citation>
    <scope>NUCLEOTIDE SEQUENCE [LARGE SCALE GENOMIC DNA]</scope>
    <source>
        <strain evidence="9 10">JC070</strain>
    </source>
</reference>
<evidence type="ECO:0000313" key="10">
    <source>
        <dbReference type="Proteomes" id="UP000732105"/>
    </source>
</evidence>
<dbReference type="Pfam" id="PF02897">
    <property type="entry name" value="Peptidase_S9_N"/>
    <property type="match status" value="1"/>
</dbReference>
<comment type="caution">
    <text evidence="9">The sequence shown here is derived from an EMBL/GenBank/DDBJ whole genome shotgun (WGS) entry which is preliminary data.</text>
</comment>
<comment type="catalytic activity">
    <reaction evidence="1">
        <text>Hydrolysis of Pro-|-Xaa &gt;&gt; Ala-|-Xaa in oligopeptides.</text>
        <dbReference type="EC" id="3.4.21.26"/>
    </reaction>
</comment>
<evidence type="ECO:0000256" key="6">
    <source>
        <dbReference type="ARBA" id="ARBA00022825"/>
    </source>
</evidence>
<dbReference type="SUPFAM" id="SSF53474">
    <property type="entry name" value="alpha/beta-Hydrolases"/>
    <property type="match status" value="1"/>
</dbReference>
<evidence type="ECO:0000256" key="5">
    <source>
        <dbReference type="ARBA" id="ARBA00022801"/>
    </source>
</evidence>
<dbReference type="InterPro" id="IPR001375">
    <property type="entry name" value="Peptidase_S9_cat"/>
</dbReference>
<dbReference type="SUPFAM" id="SSF50993">
    <property type="entry name" value="Peptidase/esterase 'gauge' domain"/>
    <property type="match status" value="1"/>
</dbReference>
<protein>
    <recommendedName>
        <fullName evidence="3">prolyl oligopeptidase</fullName>
        <ecNumber evidence="3">3.4.21.26</ecNumber>
    </recommendedName>
</protein>
<keyword evidence="5" id="KW-0378">Hydrolase</keyword>
<keyword evidence="10" id="KW-1185">Reference proteome</keyword>
<dbReference type="Pfam" id="PF00326">
    <property type="entry name" value="Peptidase_S9"/>
    <property type="match status" value="1"/>
</dbReference>
<dbReference type="PRINTS" id="PR00862">
    <property type="entry name" value="PROLIGOPTASE"/>
</dbReference>
<dbReference type="Proteomes" id="UP000732105">
    <property type="component" value="Unassembled WGS sequence"/>
</dbReference>
<dbReference type="Gene3D" id="3.40.50.1820">
    <property type="entry name" value="alpha/beta hydrolase"/>
    <property type="match status" value="1"/>
</dbReference>
<evidence type="ECO:0000259" key="7">
    <source>
        <dbReference type="Pfam" id="PF00326"/>
    </source>
</evidence>
<dbReference type="InterPro" id="IPR002470">
    <property type="entry name" value="Peptidase_S9A"/>
</dbReference>
<feature type="domain" description="Peptidase S9 prolyl oligopeptidase catalytic" evidence="7">
    <location>
        <begin position="482"/>
        <end position="693"/>
    </location>
</feature>
<dbReference type="InterPro" id="IPR051167">
    <property type="entry name" value="Prolyl_oligopep/macrocyclase"/>
</dbReference>
<dbReference type="PANTHER" id="PTHR42881">
    <property type="entry name" value="PROLYL ENDOPEPTIDASE"/>
    <property type="match status" value="1"/>
</dbReference>
<dbReference type="RefSeq" id="WP_171595692.1">
    <property type="nucleotide sequence ID" value="NZ_RZNH01000017.1"/>
</dbReference>
<dbReference type="InterPro" id="IPR023302">
    <property type="entry name" value="Pept_S9A_N"/>
</dbReference>
<dbReference type="PROSITE" id="PS00708">
    <property type="entry name" value="PRO_ENDOPEP_SER"/>
    <property type="match status" value="1"/>
</dbReference>